<reference evidence="3" key="1">
    <citation type="submission" date="2023-07" db="EMBL/GenBank/DDBJ databases">
        <title>A collection of bacterial strains from the Burkholderia cepacia Research Laboratory and Repository.</title>
        <authorList>
            <person name="Lipuma J."/>
            <person name="Spilker T."/>
            <person name="Caverly L."/>
        </authorList>
    </citation>
    <scope>NUCLEOTIDE SEQUENCE</scope>
    <source>
        <strain evidence="3">AU45194</strain>
    </source>
</reference>
<comment type="caution">
    <text evidence="3">The sequence shown here is derived from an EMBL/GenBank/DDBJ whole genome shotgun (WGS) entry which is preliminary data.</text>
</comment>
<organism evidence="3 4">
    <name type="scientific">Burkholderia orbicola</name>
    <dbReference type="NCBI Taxonomy" id="2978683"/>
    <lineage>
        <taxon>Bacteria</taxon>
        <taxon>Pseudomonadati</taxon>
        <taxon>Pseudomonadota</taxon>
        <taxon>Betaproteobacteria</taxon>
        <taxon>Burkholderiales</taxon>
        <taxon>Burkholderiaceae</taxon>
        <taxon>Burkholderia</taxon>
        <taxon>Burkholderia cepacia complex</taxon>
    </lineage>
</organism>
<name>A0ABT8P1K3_9BURK</name>
<keyword evidence="2" id="KW-0472">Membrane</keyword>
<gene>
    <name evidence="3" type="primary">traO</name>
    <name evidence="3" type="ORF">QZM70_32605</name>
</gene>
<protein>
    <submittedName>
        <fullName evidence="3">Conjugal transfer protein TraO</fullName>
    </submittedName>
</protein>
<evidence type="ECO:0000313" key="4">
    <source>
        <dbReference type="Proteomes" id="UP001172217"/>
    </source>
</evidence>
<feature type="compositionally biased region" description="Polar residues" evidence="1">
    <location>
        <begin position="76"/>
        <end position="94"/>
    </location>
</feature>
<feature type="compositionally biased region" description="Polar residues" evidence="1">
    <location>
        <begin position="39"/>
        <end position="52"/>
    </location>
</feature>
<proteinExistence type="predicted"/>
<dbReference type="EMBL" id="JAUJQL010000023">
    <property type="protein sequence ID" value="MDN7527695.1"/>
    <property type="molecule type" value="Genomic_DNA"/>
</dbReference>
<dbReference type="NCBIfam" id="NF033884">
    <property type="entry name" value="conj_TraO_IncI1"/>
    <property type="match status" value="1"/>
</dbReference>
<keyword evidence="4" id="KW-1185">Reference proteome</keyword>
<feature type="region of interest" description="Disordered" evidence="1">
    <location>
        <begin position="73"/>
        <end position="136"/>
    </location>
</feature>
<dbReference type="InterPro" id="IPR049855">
    <property type="entry name" value="DotG/IcmE-like_C"/>
</dbReference>
<evidence type="ECO:0000256" key="1">
    <source>
        <dbReference type="SAM" id="MobiDB-lite"/>
    </source>
</evidence>
<keyword evidence="2" id="KW-0812">Transmembrane</keyword>
<dbReference type="Proteomes" id="UP001172217">
    <property type="component" value="Unassembled WGS sequence"/>
</dbReference>
<feature type="region of interest" description="Disordered" evidence="1">
    <location>
        <begin position="379"/>
        <end position="422"/>
    </location>
</feature>
<feature type="compositionally biased region" description="Low complexity" evidence="1">
    <location>
        <begin position="106"/>
        <end position="128"/>
    </location>
</feature>
<sequence>MSTQSDVGRQSKVVAIGVIVAVAAIGYIAATYFADSSRKQSQISNLQTQGRGTPTKESEQYSQVLDKYNRAKATDAEQSGQSYLSVLSSRTSNVPEQPASAPPAQPQAQPQVVYYQQPAQQQNPQQDQQRQKEVADQMQGLMANWAPVAHGTARVSTDSVDYAKSLTRVSASEATQQAAAAAAAAAAKVKVVDDFALIPAVLQTAIDTDENSVVRAYIPNGQYAGAVLFAMGYKRITNTVDMTFSYMKWQGRSYKVTAKAMDQDTMRTALSGEVNNRYFSRIIIPAIAMGIGRTGQLFEQSAAQNIITPQGGVIQTYPSTPKWSAVGGTIAGGMGNQAGQVLANDAANMPVKQVLIPKDTPIWIQFIGPVLASDDVAAGAAGPTQPVQPMQPGTDPLGAVGQPASQPPRQNFPPAAPNGGYGSTPYNMPGYTPPGYYQPSGYGYYPRY</sequence>
<dbReference type="RefSeq" id="WP_301771271.1">
    <property type="nucleotide sequence ID" value="NZ_JAUJQL010000023.1"/>
</dbReference>
<feature type="transmembrane region" description="Helical" evidence="2">
    <location>
        <begin position="12"/>
        <end position="34"/>
    </location>
</feature>
<evidence type="ECO:0000256" key="2">
    <source>
        <dbReference type="SAM" id="Phobius"/>
    </source>
</evidence>
<keyword evidence="2" id="KW-1133">Transmembrane helix</keyword>
<accession>A0ABT8P1K3</accession>
<dbReference type="CDD" id="cd16431">
    <property type="entry name" value="IcmE"/>
    <property type="match status" value="1"/>
</dbReference>
<feature type="region of interest" description="Disordered" evidence="1">
    <location>
        <begin position="39"/>
        <end position="61"/>
    </location>
</feature>
<evidence type="ECO:0000313" key="3">
    <source>
        <dbReference type="EMBL" id="MDN7527695.1"/>
    </source>
</evidence>